<dbReference type="InterPro" id="IPR020009">
    <property type="entry name" value="VolA/Pla-1/cef"/>
</dbReference>
<keyword evidence="3" id="KW-1185">Reference proteome</keyword>
<dbReference type="Proteomes" id="UP000053030">
    <property type="component" value="Unassembled WGS sequence"/>
</dbReference>
<dbReference type="SUPFAM" id="SSF53474">
    <property type="entry name" value="alpha/beta-Hydrolases"/>
    <property type="match status" value="1"/>
</dbReference>
<sequence length="799" mass="81986">MKKLLLPLAIGSALSLVGCGSGDEAPITENEVNVAATRVVFDPSNGEIPAPTNILLSGSVDGTLNIPVADPSDTANPQVAINGLDGWGTHSTLAFNFSLPVDQNGEQVSVDPASVEAQGAVRVFKTVQGGTPVSEGCAAANPAAVCAVTEELQHGTDFTVKATGAGSLAVLPLRPLESATGYLVVLTDNIQDSLGRRVKASQTYTLMKEPVDEAPASDTESGRSLQALVNSYEGALAQFGVDPEDVIYSSNFTTQSVGDVLGMTKTLLGQQIAAGAPPVMQAAPQGVTLDVVLSGAGITDPTTLAVASAAKVYGGQVDLPYYLPVPSAENPTAPVTGRWTAKCDSPVTIVGGIESGQIPEGALGLGITQDAIAADKAGVIRSIVEACVASENGIDLPGVDEERHLTKYNPVPEVQDTETVNAFVTIPDLATANAVRGQQGLPALEEPANGWPVVIFQHGITGSKDNAAAIAGTLAVAGYATVAIDHPLHGERGFDVNGDGELDITATGPANATTYMNLSSLLTTRDNLRQSITDLVSLRVSLNNFMAADGEQIDGTDVHFIGHSLGAIAGTGFTALANTSFGEGHPLSAIDGMFSVQASSLGMPGGSLANFLLASESFGPTIKASLLYSSNAEFKAAADQAIAGGATLEEFYAGFMEQAPAEQVAQINATFEQFAFAAQTVVDSGDPVNYASDVVASETPVFMIEAIGDSVIPNAVENKPLAGTEPLAALLGLEGISETTDPDGNAVSGIVRFGGDAEHGSLVDAGPSAAVTAEMQQQIAFWFASDMKQLPIRNEEVVE</sequence>
<evidence type="ECO:0000313" key="3">
    <source>
        <dbReference type="Proteomes" id="UP000053030"/>
    </source>
</evidence>
<dbReference type="Pfam" id="PF12262">
    <property type="entry name" value="Lipase_bact_N"/>
    <property type="match status" value="1"/>
</dbReference>
<accession>A0A837NGX2</accession>
<dbReference type="GO" id="GO:0016787">
    <property type="term" value="F:hydrolase activity"/>
    <property type="evidence" value="ECO:0007669"/>
    <property type="project" value="UniProtKB-KW"/>
</dbReference>
<dbReference type="Gene3D" id="3.40.50.1820">
    <property type="entry name" value="alpha/beta hydrolase"/>
    <property type="match status" value="1"/>
</dbReference>
<evidence type="ECO:0000259" key="1">
    <source>
        <dbReference type="Pfam" id="PF12262"/>
    </source>
</evidence>
<dbReference type="InterPro" id="IPR025920">
    <property type="entry name" value="Lipase_bact_N"/>
</dbReference>
<keyword evidence="2" id="KW-0378">Hydrolase</keyword>
<dbReference type="OrthoDB" id="5477453at2"/>
<dbReference type="RefSeq" id="WP_053952877.1">
    <property type="nucleotide sequence ID" value="NZ_FNCB01000002.1"/>
</dbReference>
<protein>
    <submittedName>
        <fullName evidence="2">Alpha/beta hydrolase</fullName>
    </submittedName>
</protein>
<proteinExistence type="predicted"/>
<organism evidence="2 3">
    <name type="scientific">Idiomarina zobellii</name>
    <dbReference type="NCBI Taxonomy" id="86103"/>
    <lineage>
        <taxon>Bacteria</taxon>
        <taxon>Pseudomonadati</taxon>
        <taxon>Pseudomonadota</taxon>
        <taxon>Gammaproteobacteria</taxon>
        <taxon>Alteromonadales</taxon>
        <taxon>Idiomarinaceae</taxon>
        <taxon>Idiomarina</taxon>
    </lineage>
</organism>
<gene>
    <name evidence="2" type="ORF">AFK76_03320</name>
</gene>
<name>A0A837NGX2_9GAMM</name>
<dbReference type="InterPro" id="IPR029058">
    <property type="entry name" value="AB_hydrolase_fold"/>
</dbReference>
<reference evidence="2 3" key="1">
    <citation type="submission" date="2015-08" db="EMBL/GenBank/DDBJ databases">
        <title>Genome sequencing and assembly of the deep-sea bacterium Idiomarina zobellii.</title>
        <authorList>
            <person name="Mithoefer S.D."/>
            <person name="Rheaume B.A."/>
            <person name="MacLea K.S."/>
        </authorList>
    </citation>
    <scope>NUCLEOTIDE SEQUENCE [LARGE SCALE GENOMIC DNA]</scope>
    <source>
        <strain evidence="2 3">KMM 231</strain>
    </source>
</reference>
<dbReference type="NCBIfam" id="TIGR03502">
    <property type="entry name" value="lipase_Pla1_cef"/>
    <property type="match status" value="1"/>
</dbReference>
<dbReference type="PROSITE" id="PS51257">
    <property type="entry name" value="PROKAR_LIPOPROTEIN"/>
    <property type="match status" value="1"/>
</dbReference>
<dbReference type="AlphaFoldDB" id="A0A837NGX2"/>
<feature type="domain" description="Bacterial virulence factor lipase N-terminal" evidence="1">
    <location>
        <begin position="39"/>
        <end position="275"/>
    </location>
</feature>
<evidence type="ECO:0000313" key="2">
    <source>
        <dbReference type="EMBL" id="KPD24640.1"/>
    </source>
</evidence>
<dbReference type="EMBL" id="LHSG01000002">
    <property type="protein sequence ID" value="KPD24640.1"/>
    <property type="molecule type" value="Genomic_DNA"/>
</dbReference>
<comment type="caution">
    <text evidence="2">The sequence shown here is derived from an EMBL/GenBank/DDBJ whole genome shotgun (WGS) entry which is preliminary data.</text>
</comment>